<feature type="signal peptide" evidence="2">
    <location>
        <begin position="1"/>
        <end position="23"/>
    </location>
</feature>
<keyword evidence="4" id="KW-1185">Reference proteome</keyword>
<feature type="compositionally biased region" description="Basic and acidic residues" evidence="1">
    <location>
        <begin position="68"/>
        <end position="87"/>
    </location>
</feature>
<evidence type="ECO:0000256" key="2">
    <source>
        <dbReference type="SAM" id="SignalP"/>
    </source>
</evidence>
<organism evidence="3 4">
    <name type="scientific">Anopheles farauti</name>
    <dbReference type="NCBI Taxonomy" id="69004"/>
    <lineage>
        <taxon>Eukaryota</taxon>
        <taxon>Metazoa</taxon>
        <taxon>Ecdysozoa</taxon>
        <taxon>Arthropoda</taxon>
        <taxon>Hexapoda</taxon>
        <taxon>Insecta</taxon>
        <taxon>Pterygota</taxon>
        <taxon>Neoptera</taxon>
        <taxon>Endopterygota</taxon>
        <taxon>Diptera</taxon>
        <taxon>Nematocera</taxon>
        <taxon>Culicoidea</taxon>
        <taxon>Culicidae</taxon>
        <taxon>Anophelinae</taxon>
        <taxon>Anopheles</taxon>
    </lineage>
</organism>
<dbReference type="STRING" id="69004.A0A182QZC0"/>
<feature type="chain" id="PRO_5008133614" evidence="2">
    <location>
        <begin position="24"/>
        <end position="375"/>
    </location>
</feature>
<keyword evidence="2" id="KW-0732">Signal</keyword>
<sequence>MKFTSVLASTLIVGALLVGGGSSLPMPAVYGANAQPCQLPPHSYVANRVGIYPTTPVSSHYESSNESSEEHPTTVDHYKPPKPAPKDKHCPEKLLPVSICVQLPPDAPMKLSKNLLQQIVFSLVQDPVRPHLPAKTPYPEPHKQPCEYPKKPCECTKKPYTPPKEHPCTTPKPYTPPCETTPKPCYTPPKDSYEPPKSTCETPVVKPTYKPHKPTYGGSAEVQSSYEPVKKPYVVPEPYTPPKEYPRVQYGGPKEPCATTVKPCYKPTTPAPCTTTSPRPTPCPTHPTGCPYATATYAPYTAQPRYPSIQYNNTPNYPKPPCVAPISYEPQPKTPSSCGCKDTPVSHPLAPTYPKPPKKSCGCAERHRQSYNYSG</sequence>
<dbReference type="PRINTS" id="PR01217">
    <property type="entry name" value="PRICHEXTENSN"/>
</dbReference>
<evidence type="ECO:0000313" key="4">
    <source>
        <dbReference type="Proteomes" id="UP000075886"/>
    </source>
</evidence>
<dbReference type="EMBL" id="AXCN02000477">
    <property type="status" value="NOT_ANNOTATED_CDS"/>
    <property type="molecule type" value="Genomic_DNA"/>
</dbReference>
<name>A0A182QZC0_9DIPT</name>
<dbReference type="Proteomes" id="UP000075886">
    <property type="component" value="Unassembled WGS sequence"/>
</dbReference>
<accession>A0A182QZC0</accession>
<reference evidence="4" key="1">
    <citation type="submission" date="2014-01" db="EMBL/GenBank/DDBJ databases">
        <title>The Genome Sequence of Anopheles farauti FAR1 (V2).</title>
        <authorList>
            <consortium name="The Broad Institute Genomics Platform"/>
            <person name="Neafsey D.E."/>
            <person name="Besansky N."/>
            <person name="Howell P."/>
            <person name="Walton C."/>
            <person name="Young S.K."/>
            <person name="Zeng Q."/>
            <person name="Gargeya S."/>
            <person name="Fitzgerald M."/>
            <person name="Haas B."/>
            <person name="Abouelleil A."/>
            <person name="Allen A.W."/>
            <person name="Alvarado L."/>
            <person name="Arachchi H.M."/>
            <person name="Berlin A.M."/>
            <person name="Chapman S.B."/>
            <person name="Gainer-Dewar J."/>
            <person name="Goldberg J."/>
            <person name="Griggs A."/>
            <person name="Gujja S."/>
            <person name="Hansen M."/>
            <person name="Howarth C."/>
            <person name="Imamovic A."/>
            <person name="Ireland A."/>
            <person name="Larimer J."/>
            <person name="McCowan C."/>
            <person name="Murphy C."/>
            <person name="Pearson M."/>
            <person name="Poon T.W."/>
            <person name="Priest M."/>
            <person name="Roberts A."/>
            <person name="Saif S."/>
            <person name="Shea T."/>
            <person name="Sisk P."/>
            <person name="Sykes S."/>
            <person name="Wortman J."/>
            <person name="Nusbaum C."/>
            <person name="Birren B."/>
        </authorList>
    </citation>
    <scope>NUCLEOTIDE SEQUENCE [LARGE SCALE GENOMIC DNA]</scope>
    <source>
        <strain evidence="4">FAR1</strain>
    </source>
</reference>
<feature type="region of interest" description="Disordered" evidence="1">
    <location>
        <begin position="328"/>
        <end position="375"/>
    </location>
</feature>
<protein>
    <submittedName>
        <fullName evidence="3">Uncharacterized protein</fullName>
    </submittedName>
</protein>
<reference evidence="3" key="2">
    <citation type="submission" date="2020-05" db="UniProtKB">
        <authorList>
            <consortium name="EnsemblMetazoa"/>
        </authorList>
    </citation>
    <scope>IDENTIFICATION</scope>
    <source>
        <strain evidence="3">FAR1</strain>
    </source>
</reference>
<dbReference type="AlphaFoldDB" id="A0A182QZC0"/>
<evidence type="ECO:0000256" key="1">
    <source>
        <dbReference type="SAM" id="MobiDB-lite"/>
    </source>
</evidence>
<proteinExistence type="predicted"/>
<dbReference type="EnsemblMetazoa" id="AFAF019886-RA">
    <property type="protein sequence ID" value="AFAF019886-PA"/>
    <property type="gene ID" value="AFAF019886"/>
</dbReference>
<feature type="region of interest" description="Disordered" evidence="1">
    <location>
        <begin position="56"/>
        <end position="87"/>
    </location>
</feature>
<evidence type="ECO:0000313" key="3">
    <source>
        <dbReference type="EnsemblMetazoa" id="AFAF019886-PA"/>
    </source>
</evidence>
<dbReference type="VEuPathDB" id="VectorBase:AFAF019886"/>